<dbReference type="InterPro" id="IPR002616">
    <property type="entry name" value="tRNA_ribo_trans-like"/>
</dbReference>
<dbReference type="RefSeq" id="XP_018325763.1">
    <property type="nucleotide sequence ID" value="XM_018470261.1"/>
</dbReference>
<dbReference type="InterPro" id="IPR050852">
    <property type="entry name" value="Queuine_tRNA-ribosyltrfase"/>
</dbReference>
<dbReference type="AlphaFoldDB" id="A0A1W4X034"/>
<accession>A0A1W4X034</accession>
<sequence>MKFSVKTSVKSAPRLGKLYCSNDSPSSFRFQTPMVLLYTRGGSLPHITHEVFKMISKNQEIIQIPLTSTYSFHQAMSQFEGNIASFVGMKDCLSYMTVQDPGELTQSGHHVKDNIPIWTRGGKVMINADKYMDLIENYKPDMYCMLTDSDTNVASLNKRIIKSVDNTIKFYNKCMERHTKSEILKDTFVIASVTGGYSIRERKRCLDAVTSNENVGGYVIDGLHNNGPEVEFIPFDEVKPVVKYVTENLPVDKVRIVQGCWNPLMVLHLVGCGIDIFDTSYCYIVTERSAALTFSLGTDDKLQKFEINLRESQYADDFKPILPNCTCLACTKHTRGYIHHLLAVQELLGPILLTIHNVHHYLRFFEKIRECIKENTLPEYQTKIAKEFREFEKKISSRTSSDTSVIAAES</sequence>
<dbReference type="HAMAP" id="MF_03043">
    <property type="entry name" value="QTRT2"/>
    <property type="match status" value="1"/>
</dbReference>
<evidence type="ECO:0000313" key="9">
    <source>
        <dbReference type="RefSeq" id="XP_025837468.1"/>
    </source>
</evidence>
<dbReference type="Gene3D" id="3.20.20.105">
    <property type="entry name" value="Queuine tRNA-ribosyltransferase-like"/>
    <property type="match status" value="1"/>
</dbReference>
<evidence type="ECO:0000256" key="5">
    <source>
        <dbReference type="HAMAP-Rule" id="MF_03043"/>
    </source>
</evidence>
<feature type="binding site" evidence="5">
    <location>
        <position position="325"/>
    </location>
    <ligand>
        <name>Zn(2+)</name>
        <dbReference type="ChEBI" id="CHEBI:29105"/>
    </ligand>
</feature>
<name>A0A1W4X034_AGRPL</name>
<dbReference type="GO" id="GO:0005737">
    <property type="term" value="C:cytoplasm"/>
    <property type="evidence" value="ECO:0007669"/>
    <property type="project" value="UniProtKB-SubCell"/>
</dbReference>
<proteinExistence type="inferred from homology"/>
<evidence type="ECO:0000256" key="4">
    <source>
        <dbReference type="ARBA" id="ARBA00022833"/>
    </source>
</evidence>
<evidence type="ECO:0000313" key="7">
    <source>
        <dbReference type="Proteomes" id="UP000192223"/>
    </source>
</evidence>
<evidence type="ECO:0000259" key="6">
    <source>
        <dbReference type="Pfam" id="PF01702"/>
    </source>
</evidence>
<dbReference type="KEGG" id="apln:108737424"/>
<keyword evidence="3 5" id="KW-0479">Metal-binding</keyword>
<dbReference type="GO" id="GO:0046872">
    <property type="term" value="F:metal ion binding"/>
    <property type="evidence" value="ECO:0007669"/>
    <property type="project" value="UniProtKB-KW"/>
</dbReference>
<dbReference type="OrthoDB" id="27601at2759"/>
<feature type="binding site" evidence="5">
    <location>
        <position position="356"/>
    </location>
    <ligand>
        <name>Zn(2+)</name>
        <dbReference type="ChEBI" id="CHEBI:29105"/>
    </ligand>
</feature>
<dbReference type="InterPro" id="IPR036511">
    <property type="entry name" value="TGT-like_sf"/>
</dbReference>
<keyword evidence="2 5" id="KW-0819">tRNA processing</keyword>
<dbReference type="RefSeq" id="XP_025837468.1">
    <property type="nucleotide sequence ID" value="XM_025981683.1"/>
</dbReference>
<keyword evidence="4 5" id="KW-0862">Zinc</keyword>
<evidence type="ECO:0000256" key="1">
    <source>
        <dbReference type="ARBA" id="ARBA00022490"/>
    </source>
</evidence>
<feature type="domain" description="tRNA-guanine(15) transglycosylase-like" evidence="6">
    <location>
        <begin position="13"/>
        <end position="388"/>
    </location>
</feature>
<comment type="function">
    <text evidence="5">Non-catalytic subunit of the queuine tRNA-ribosyltransferase (TGT) that catalyzes the base-exchange of a guanine (G) residue with queuine (Q) at position 34 (anticodon wobble position) in tRNAs with GU(N) anticodons (tRNA-Asp, -Asn, -His and -Tyr), resulting in the hypermodified nucleoside queuosine (7-(((4,5-cis-dihydroxy-2-cyclopenten-1-yl)amino)methyl)-7-deazaguanosine).</text>
</comment>
<dbReference type="Proteomes" id="UP000192223">
    <property type="component" value="Unplaced"/>
</dbReference>
<reference evidence="8 9" key="1">
    <citation type="submission" date="2025-04" db="UniProtKB">
        <authorList>
            <consortium name="RefSeq"/>
        </authorList>
    </citation>
    <scope>IDENTIFICATION</scope>
    <source>
        <tissue evidence="8 9">Entire body</tissue>
    </source>
</reference>
<comment type="subcellular location">
    <subcellularLocation>
        <location evidence="5">Cytoplasm</location>
    </subcellularLocation>
</comment>
<comment type="similarity">
    <text evidence="5">Belongs to the queuine tRNA-ribosyltransferase family. QTRT2 subfamily.</text>
</comment>
<evidence type="ECO:0000256" key="3">
    <source>
        <dbReference type="ARBA" id="ARBA00022723"/>
    </source>
</evidence>
<dbReference type="STRING" id="224129.A0A1W4X034"/>
<keyword evidence="1 5" id="KW-0963">Cytoplasm</keyword>
<comment type="subunit">
    <text evidence="5">Heterodimer of a catalytic subunit and an accessory subunit.</text>
</comment>
<dbReference type="GeneID" id="108737424"/>
<dbReference type="SUPFAM" id="SSF51713">
    <property type="entry name" value="tRNA-guanine transglycosylase"/>
    <property type="match status" value="1"/>
</dbReference>
<dbReference type="GO" id="GO:0008479">
    <property type="term" value="F:tRNA-guanosine(34) queuine transglycosylase activity"/>
    <property type="evidence" value="ECO:0007669"/>
    <property type="project" value="UniProtKB-UniRule"/>
</dbReference>
<dbReference type="InterPro" id="IPR028592">
    <property type="entry name" value="QTRTD1"/>
</dbReference>
<keyword evidence="7" id="KW-1185">Reference proteome</keyword>
<feature type="binding site" evidence="5">
    <location>
        <position position="330"/>
    </location>
    <ligand>
        <name>Zn(2+)</name>
        <dbReference type="ChEBI" id="CHEBI:29105"/>
    </ligand>
</feature>
<dbReference type="Pfam" id="PF01702">
    <property type="entry name" value="TGT"/>
    <property type="match status" value="1"/>
</dbReference>
<dbReference type="GO" id="GO:0006400">
    <property type="term" value="P:tRNA modification"/>
    <property type="evidence" value="ECO:0007669"/>
    <property type="project" value="InterPro"/>
</dbReference>
<dbReference type="PANTHER" id="PTHR46064">
    <property type="entry name" value="QUEUINE TRNA-RIBOSYLTRANSFERASE ACCESSORY SUBUNIT 2"/>
    <property type="match status" value="1"/>
</dbReference>
<organism evidence="7 8">
    <name type="scientific">Agrilus planipennis</name>
    <name type="common">Emerald ash borer</name>
    <name type="synonym">Agrilus marcopoli</name>
    <dbReference type="NCBI Taxonomy" id="224129"/>
    <lineage>
        <taxon>Eukaryota</taxon>
        <taxon>Metazoa</taxon>
        <taxon>Ecdysozoa</taxon>
        <taxon>Arthropoda</taxon>
        <taxon>Hexapoda</taxon>
        <taxon>Insecta</taxon>
        <taxon>Pterygota</taxon>
        <taxon>Neoptera</taxon>
        <taxon>Endopterygota</taxon>
        <taxon>Coleoptera</taxon>
        <taxon>Polyphaga</taxon>
        <taxon>Elateriformia</taxon>
        <taxon>Buprestoidea</taxon>
        <taxon>Buprestidae</taxon>
        <taxon>Agrilinae</taxon>
        <taxon>Agrilus</taxon>
    </lineage>
</organism>
<dbReference type="PANTHER" id="PTHR46064:SF1">
    <property type="entry name" value="QUEUINE TRNA-RIBOSYLTRANSFERASE ACCESSORY SUBUNIT 2"/>
    <property type="match status" value="1"/>
</dbReference>
<protein>
    <recommendedName>
        <fullName evidence="5">Queuine tRNA-ribosyltransferase accessory subunit 2</fullName>
    </recommendedName>
    <alternativeName>
        <fullName evidence="5">Queuine tRNA-ribosyltransferase domain-containing protein 1</fullName>
    </alternativeName>
</protein>
<dbReference type="NCBIfam" id="TIGR00449">
    <property type="entry name" value="tgt_general"/>
    <property type="match status" value="1"/>
</dbReference>
<comment type="cofactor">
    <cofactor evidence="5">
        <name>Zn(2+)</name>
        <dbReference type="ChEBI" id="CHEBI:29105"/>
    </cofactor>
    <text evidence="5">Binds 1 zinc ion per subunit.</text>
</comment>
<feature type="binding site" evidence="5">
    <location>
        <position position="327"/>
    </location>
    <ligand>
        <name>Zn(2+)</name>
        <dbReference type="ChEBI" id="CHEBI:29105"/>
    </ligand>
</feature>
<evidence type="ECO:0000313" key="8">
    <source>
        <dbReference type="RefSeq" id="XP_018325763.1"/>
    </source>
</evidence>
<gene>
    <name evidence="8 9" type="primary">LOC108737424</name>
</gene>
<evidence type="ECO:0000256" key="2">
    <source>
        <dbReference type="ARBA" id="ARBA00022694"/>
    </source>
</evidence>